<feature type="region of interest" description="Disordered" evidence="1">
    <location>
        <begin position="113"/>
        <end position="138"/>
    </location>
</feature>
<keyword evidence="2" id="KW-0472">Membrane</keyword>
<sequence length="432" mass="46538">MVEQRIKQTVISKMESSHMEAPLSYYQLRKRAATWLRCGTLSSLILTLAGVAMIILGIQGTPASYNIKWIGIAASASGGSLLLLLLLISLIMASFCPQEGGGSIQVQGLPPPCTPSHHHMHSHQHAVPSGSGALTPTSRHPPAMDGMQWMVYYHPSKHQQLEHSILYPIPGFNHGISSSVGGSNGVHNGGQWAWRAHNTTIQPPPQYSSLYPDPNGNCIGLTTNPNCNLNANNVASTAGGSAREGQAATTPTSTAAATSPSEQRTLQRPQRLTPPLLLRCSPSSDRHVHHHHHTHFRQGTRCPSPSPSSQSCRTPTPGEHRSTSTSPGQQSFGQSFAQQAVRGSPTTPQNPQPRKASPQDNHACRQHQLSSPSSQQMHLFHPQHPLNLPLKQSPLTGASQLPSTSRRSFHSSLPSTPLLESVDETRNTSDCV</sequence>
<protein>
    <submittedName>
        <fullName evidence="3">Uncharacterized protein</fullName>
    </submittedName>
</protein>
<feature type="compositionally biased region" description="Polar residues" evidence="1">
    <location>
        <begin position="367"/>
        <end position="377"/>
    </location>
</feature>
<dbReference type="RefSeq" id="XP_001178085.3">
    <property type="nucleotide sequence ID" value="XM_001178085.3"/>
</dbReference>
<evidence type="ECO:0000313" key="4">
    <source>
        <dbReference type="Proteomes" id="UP000007110"/>
    </source>
</evidence>
<evidence type="ECO:0000256" key="1">
    <source>
        <dbReference type="SAM" id="MobiDB-lite"/>
    </source>
</evidence>
<feature type="compositionally biased region" description="Low complexity" evidence="1">
    <location>
        <begin position="300"/>
        <end position="340"/>
    </location>
</feature>
<organism evidence="3 4">
    <name type="scientific">Strongylocentrotus purpuratus</name>
    <name type="common">Purple sea urchin</name>
    <dbReference type="NCBI Taxonomy" id="7668"/>
    <lineage>
        <taxon>Eukaryota</taxon>
        <taxon>Metazoa</taxon>
        <taxon>Echinodermata</taxon>
        <taxon>Eleutherozoa</taxon>
        <taxon>Echinozoa</taxon>
        <taxon>Echinoidea</taxon>
        <taxon>Euechinoidea</taxon>
        <taxon>Echinacea</taxon>
        <taxon>Camarodonta</taxon>
        <taxon>Echinidea</taxon>
        <taxon>Strongylocentrotidae</taxon>
        <taxon>Strongylocentrotus</taxon>
    </lineage>
</organism>
<name>A0A7M7LKV5_STRPU</name>
<keyword evidence="4" id="KW-1185">Reference proteome</keyword>
<reference evidence="3" key="2">
    <citation type="submission" date="2021-01" db="UniProtKB">
        <authorList>
            <consortium name="EnsemblMetazoa"/>
        </authorList>
    </citation>
    <scope>IDENTIFICATION</scope>
</reference>
<feature type="transmembrane region" description="Helical" evidence="2">
    <location>
        <begin position="34"/>
        <end position="58"/>
    </location>
</feature>
<keyword evidence="2" id="KW-0812">Transmembrane</keyword>
<feature type="transmembrane region" description="Helical" evidence="2">
    <location>
        <begin position="70"/>
        <end position="95"/>
    </location>
</feature>
<reference evidence="4" key="1">
    <citation type="submission" date="2015-02" db="EMBL/GenBank/DDBJ databases">
        <title>Genome sequencing for Strongylocentrotus purpuratus.</title>
        <authorList>
            <person name="Murali S."/>
            <person name="Liu Y."/>
            <person name="Vee V."/>
            <person name="English A."/>
            <person name="Wang M."/>
            <person name="Skinner E."/>
            <person name="Han Y."/>
            <person name="Muzny D.M."/>
            <person name="Worley K.C."/>
            <person name="Gibbs R.A."/>
        </authorList>
    </citation>
    <scope>NUCLEOTIDE SEQUENCE</scope>
</reference>
<dbReference type="Proteomes" id="UP000007110">
    <property type="component" value="Unassembled WGS sequence"/>
</dbReference>
<proteinExistence type="predicted"/>
<dbReference type="KEGG" id="spu:752290"/>
<dbReference type="AlphaFoldDB" id="A0A7M7LKV5"/>
<feature type="compositionally biased region" description="Basic and acidic residues" evidence="1">
    <location>
        <begin position="423"/>
        <end position="432"/>
    </location>
</feature>
<dbReference type="OrthoDB" id="10629565at2759"/>
<accession>A0A7M7LKV5</accession>
<dbReference type="EnsemblMetazoa" id="XM_001178085">
    <property type="protein sequence ID" value="XP_001178085"/>
    <property type="gene ID" value="LOC752290"/>
</dbReference>
<feature type="compositionally biased region" description="Polar residues" evidence="1">
    <location>
        <begin position="393"/>
        <end position="415"/>
    </location>
</feature>
<keyword evidence="2" id="KW-1133">Transmembrane helix</keyword>
<dbReference type="InParanoid" id="A0A7M7LKV5"/>
<evidence type="ECO:0000313" key="3">
    <source>
        <dbReference type="EnsemblMetazoa" id="XP_001178085"/>
    </source>
</evidence>
<feature type="compositionally biased region" description="Low complexity" evidence="1">
    <location>
        <begin position="247"/>
        <end position="279"/>
    </location>
</feature>
<feature type="region of interest" description="Disordered" evidence="1">
    <location>
        <begin position="237"/>
        <end position="432"/>
    </location>
</feature>
<feature type="compositionally biased region" description="Basic residues" evidence="1">
    <location>
        <begin position="287"/>
        <end position="298"/>
    </location>
</feature>
<evidence type="ECO:0000256" key="2">
    <source>
        <dbReference type="SAM" id="Phobius"/>
    </source>
</evidence>
<dbReference type="GeneID" id="752290"/>